<evidence type="ECO:0000259" key="5">
    <source>
        <dbReference type="SMART" id="SM00382"/>
    </source>
</evidence>
<feature type="domain" description="AAA+ ATPase" evidence="5">
    <location>
        <begin position="269"/>
        <end position="404"/>
    </location>
</feature>
<name>A0A9D6V6B9_9BACT</name>
<keyword evidence="2" id="KW-0067">ATP-binding</keyword>
<dbReference type="Gene3D" id="1.10.8.60">
    <property type="match status" value="1"/>
</dbReference>
<dbReference type="Pfam" id="PF00004">
    <property type="entry name" value="AAA"/>
    <property type="match status" value="1"/>
</dbReference>
<dbReference type="GO" id="GO:0016887">
    <property type="term" value="F:ATP hydrolysis activity"/>
    <property type="evidence" value="ECO:0007669"/>
    <property type="project" value="InterPro"/>
</dbReference>
<dbReference type="SUPFAM" id="SSF52540">
    <property type="entry name" value="P-loop containing nucleoside triphosphate hydrolases"/>
    <property type="match status" value="2"/>
</dbReference>
<evidence type="ECO:0000313" key="7">
    <source>
        <dbReference type="Proteomes" id="UP000807825"/>
    </source>
</evidence>
<dbReference type="Gene3D" id="3.40.50.300">
    <property type="entry name" value="P-loop containing nucleotide triphosphate hydrolases"/>
    <property type="match status" value="1"/>
</dbReference>
<evidence type="ECO:0000256" key="3">
    <source>
        <dbReference type="ARBA" id="ARBA00038088"/>
    </source>
</evidence>
<dbReference type="AlphaFoldDB" id="A0A9D6V6B9"/>
<organism evidence="6 7">
    <name type="scientific">Desulfomonile tiedjei</name>
    <dbReference type="NCBI Taxonomy" id="2358"/>
    <lineage>
        <taxon>Bacteria</taxon>
        <taxon>Pseudomonadati</taxon>
        <taxon>Thermodesulfobacteriota</taxon>
        <taxon>Desulfomonilia</taxon>
        <taxon>Desulfomonilales</taxon>
        <taxon>Desulfomonilaceae</taxon>
        <taxon>Desulfomonile</taxon>
    </lineage>
</organism>
<evidence type="ECO:0000256" key="1">
    <source>
        <dbReference type="ARBA" id="ARBA00022741"/>
    </source>
</evidence>
<accession>A0A9D6V6B9</accession>
<dbReference type="GO" id="GO:0005524">
    <property type="term" value="F:ATP binding"/>
    <property type="evidence" value="ECO:0007669"/>
    <property type="project" value="UniProtKB-KW"/>
</dbReference>
<sequence length="503" mass="56598">MAEKEAQGLKSILKDMVVAKTSLLYLVTEEDRRVEGEIKSLAAAFKPPLRTYVWACTTGVTLEDEMVLPNPSIMDALDWFMNLNETAFLLINDVHVFLRDNPPVIRKLKDASKRIEHTYKTIFLISPVLEIPPEIQSDVVLVDVPLPSPDEIEKIVEKVISREKYRDHLKAALTDEARDLFIKAGAGLTSQQVQQAFRKVLSGKHGISAQDIDLLFEEKRQIVRKSGLLELFTQPMEFDHLGGFGTLKKWLFMRHDIFSKRAREYGLSFPKGVLMMGISGCGKSLCVKAIAAFWRLPLLRLDMGRVYDGIQGSPEECLRKVIKTAEASAPCVLWIDEIEAGIANASQKSLGGSASRVLATFLTWMQEKTSPVFIGATANNIELLPPEILRKGRFDELFYVELPSDTDRMEIIRIHLARKNVPLNLFDYTPLVKVTEGFNGAEIEQGVIGALFRAFSENRDVTQNDLYIALESIVPLSTTMKEEIKKLERWAFNRALRAGGDSK</sequence>
<comment type="caution">
    <text evidence="6">The sequence shown here is derived from an EMBL/GenBank/DDBJ whole genome shotgun (WGS) entry which is preliminary data.</text>
</comment>
<comment type="similarity">
    <text evidence="3">Belongs to the AAA ATPase family. Highly divergent.</text>
</comment>
<dbReference type="InterPro" id="IPR027417">
    <property type="entry name" value="P-loop_NTPase"/>
</dbReference>
<dbReference type="PANTHER" id="PTHR42960">
    <property type="entry name" value="YCF46 PROTEIN"/>
    <property type="match status" value="1"/>
</dbReference>
<protein>
    <recommendedName>
        <fullName evidence="4">Uncharacterized AAA domain-containing protein ycf46</fullName>
    </recommendedName>
</protein>
<gene>
    <name evidence="6" type="ORF">HY912_22800</name>
</gene>
<dbReference type="EMBL" id="JACRDE010000596">
    <property type="protein sequence ID" value="MBI5252334.1"/>
    <property type="molecule type" value="Genomic_DNA"/>
</dbReference>
<dbReference type="PANTHER" id="PTHR42960:SF1">
    <property type="entry name" value="YCF46 PROTEIN"/>
    <property type="match status" value="1"/>
</dbReference>
<dbReference type="Proteomes" id="UP000807825">
    <property type="component" value="Unassembled WGS sequence"/>
</dbReference>
<evidence type="ECO:0000256" key="4">
    <source>
        <dbReference type="ARBA" id="ARBA00040480"/>
    </source>
</evidence>
<proteinExistence type="inferred from homology"/>
<reference evidence="6" key="1">
    <citation type="submission" date="2020-07" db="EMBL/GenBank/DDBJ databases">
        <title>Huge and variable diversity of episymbiotic CPR bacteria and DPANN archaea in groundwater ecosystems.</title>
        <authorList>
            <person name="He C.Y."/>
            <person name="Keren R."/>
            <person name="Whittaker M."/>
            <person name="Farag I.F."/>
            <person name="Doudna J."/>
            <person name="Cate J.H.D."/>
            <person name="Banfield J.F."/>
        </authorList>
    </citation>
    <scope>NUCLEOTIDE SEQUENCE</scope>
    <source>
        <strain evidence="6">NC_groundwater_1664_Pr3_B-0.1um_52_9</strain>
    </source>
</reference>
<evidence type="ECO:0000313" key="6">
    <source>
        <dbReference type="EMBL" id="MBI5252334.1"/>
    </source>
</evidence>
<dbReference type="InterPro" id="IPR003593">
    <property type="entry name" value="AAA+_ATPase"/>
</dbReference>
<evidence type="ECO:0000256" key="2">
    <source>
        <dbReference type="ARBA" id="ARBA00022840"/>
    </source>
</evidence>
<keyword evidence="1" id="KW-0547">Nucleotide-binding</keyword>
<dbReference type="InterPro" id="IPR052381">
    <property type="entry name" value="AAA_domain_protein"/>
</dbReference>
<dbReference type="SMART" id="SM00382">
    <property type="entry name" value="AAA"/>
    <property type="match status" value="1"/>
</dbReference>
<dbReference type="InterPro" id="IPR003959">
    <property type="entry name" value="ATPase_AAA_core"/>
</dbReference>